<dbReference type="AlphaFoldDB" id="A0A9W9YDX7"/>
<dbReference type="Proteomes" id="UP001163046">
    <property type="component" value="Unassembled WGS sequence"/>
</dbReference>
<dbReference type="GO" id="GO:0006508">
    <property type="term" value="P:proteolysis"/>
    <property type="evidence" value="ECO:0007669"/>
    <property type="project" value="UniProtKB-KW"/>
</dbReference>
<dbReference type="GO" id="GO:0005615">
    <property type="term" value="C:extracellular space"/>
    <property type="evidence" value="ECO:0007669"/>
    <property type="project" value="TreeGrafter"/>
</dbReference>
<dbReference type="PANTHER" id="PTHR24264">
    <property type="entry name" value="TRYPSIN-RELATED"/>
    <property type="match status" value="1"/>
</dbReference>
<dbReference type="InterPro" id="IPR043504">
    <property type="entry name" value="Peptidase_S1_PA_chymotrypsin"/>
</dbReference>
<evidence type="ECO:0000313" key="5">
    <source>
        <dbReference type="EMBL" id="KAJ7336655.1"/>
    </source>
</evidence>
<dbReference type="PANTHER" id="PTHR24264:SF54">
    <property type="entry name" value="PEPTIDASE S1 DOMAIN-CONTAINING PROTEIN"/>
    <property type="match status" value="1"/>
</dbReference>
<dbReference type="InterPro" id="IPR001254">
    <property type="entry name" value="Trypsin_dom"/>
</dbReference>
<keyword evidence="2" id="KW-0378">Hydrolase</keyword>
<protein>
    <recommendedName>
        <fullName evidence="4">Peptidase S1 domain-containing protein</fullName>
    </recommendedName>
</protein>
<evidence type="ECO:0000313" key="6">
    <source>
        <dbReference type="Proteomes" id="UP001163046"/>
    </source>
</evidence>
<dbReference type="SUPFAM" id="SSF50494">
    <property type="entry name" value="Trypsin-like serine proteases"/>
    <property type="match status" value="1"/>
</dbReference>
<dbReference type="EMBL" id="MU827782">
    <property type="protein sequence ID" value="KAJ7336655.1"/>
    <property type="molecule type" value="Genomic_DNA"/>
</dbReference>
<dbReference type="InterPro" id="IPR009003">
    <property type="entry name" value="Peptidase_S1_PA"/>
</dbReference>
<dbReference type="Pfam" id="PF00089">
    <property type="entry name" value="Trypsin"/>
    <property type="match status" value="1"/>
</dbReference>
<comment type="caution">
    <text evidence="5">The sequence shown here is derived from an EMBL/GenBank/DDBJ whole genome shotgun (WGS) entry which is preliminary data.</text>
</comment>
<accession>A0A9W9YDX7</accession>
<reference evidence="5" key="1">
    <citation type="submission" date="2023-01" db="EMBL/GenBank/DDBJ databases">
        <title>Genome assembly of the deep-sea coral Lophelia pertusa.</title>
        <authorList>
            <person name="Herrera S."/>
            <person name="Cordes E."/>
        </authorList>
    </citation>
    <scope>NUCLEOTIDE SEQUENCE</scope>
    <source>
        <strain evidence="5">USNM1676648</strain>
        <tissue evidence="5">Polyp</tissue>
    </source>
</reference>
<dbReference type="InterPro" id="IPR050127">
    <property type="entry name" value="Serine_Proteases_S1"/>
</dbReference>
<sequence length="76" mass="8517">MIRMGAHFKNTSLLIGSEQDFDIKKVYFHHEYNSGTSTNYDIALIHLDRPAILQDGVDLVCLPDDNVAFPPDLIVG</sequence>
<evidence type="ECO:0000259" key="4">
    <source>
        <dbReference type="Pfam" id="PF00089"/>
    </source>
</evidence>
<feature type="domain" description="Peptidase S1" evidence="4">
    <location>
        <begin position="11"/>
        <end position="67"/>
    </location>
</feature>
<dbReference type="GO" id="GO:0004252">
    <property type="term" value="F:serine-type endopeptidase activity"/>
    <property type="evidence" value="ECO:0007669"/>
    <property type="project" value="InterPro"/>
</dbReference>
<dbReference type="OrthoDB" id="6021267at2759"/>
<organism evidence="5 6">
    <name type="scientific">Desmophyllum pertusum</name>
    <dbReference type="NCBI Taxonomy" id="174260"/>
    <lineage>
        <taxon>Eukaryota</taxon>
        <taxon>Metazoa</taxon>
        <taxon>Cnidaria</taxon>
        <taxon>Anthozoa</taxon>
        <taxon>Hexacorallia</taxon>
        <taxon>Scleractinia</taxon>
        <taxon>Caryophylliina</taxon>
        <taxon>Caryophylliidae</taxon>
        <taxon>Desmophyllum</taxon>
    </lineage>
</organism>
<evidence type="ECO:0000256" key="3">
    <source>
        <dbReference type="ARBA" id="ARBA00022825"/>
    </source>
</evidence>
<keyword evidence="6" id="KW-1185">Reference proteome</keyword>
<proteinExistence type="predicted"/>
<name>A0A9W9YDX7_9CNID</name>
<evidence type="ECO:0000256" key="2">
    <source>
        <dbReference type="ARBA" id="ARBA00022801"/>
    </source>
</evidence>
<evidence type="ECO:0000256" key="1">
    <source>
        <dbReference type="ARBA" id="ARBA00022670"/>
    </source>
</evidence>
<dbReference type="Gene3D" id="2.40.10.10">
    <property type="entry name" value="Trypsin-like serine proteases"/>
    <property type="match status" value="1"/>
</dbReference>
<keyword evidence="3" id="KW-0720">Serine protease</keyword>
<gene>
    <name evidence="5" type="ORF">OS493_011876</name>
</gene>
<keyword evidence="1" id="KW-0645">Protease</keyword>